<comment type="similarity">
    <text evidence="2">Belongs to the polycystin family.</text>
</comment>
<keyword evidence="9" id="KW-1185">Reference proteome</keyword>
<name>A0ABQ9JUJ7_9CUCU</name>
<evidence type="ECO:0000256" key="5">
    <source>
        <dbReference type="ARBA" id="ARBA00023136"/>
    </source>
</evidence>
<evidence type="ECO:0000256" key="6">
    <source>
        <dbReference type="SAM" id="Phobius"/>
    </source>
</evidence>
<dbReference type="Proteomes" id="UP001162164">
    <property type="component" value="Unassembled WGS sequence"/>
</dbReference>
<evidence type="ECO:0000313" key="8">
    <source>
        <dbReference type="EMBL" id="KAJ8981840.1"/>
    </source>
</evidence>
<evidence type="ECO:0000313" key="9">
    <source>
        <dbReference type="Proteomes" id="UP001162164"/>
    </source>
</evidence>
<evidence type="ECO:0000256" key="3">
    <source>
        <dbReference type="ARBA" id="ARBA00022692"/>
    </source>
</evidence>
<dbReference type="PANTHER" id="PTHR10877:SF183">
    <property type="entry name" value="AT14535P-RELATED"/>
    <property type="match status" value="1"/>
</dbReference>
<dbReference type="InterPro" id="IPR051223">
    <property type="entry name" value="Polycystin"/>
</dbReference>
<gene>
    <name evidence="8" type="ORF">NQ317_001803</name>
</gene>
<organism evidence="8 9">
    <name type="scientific">Molorchus minor</name>
    <dbReference type="NCBI Taxonomy" id="1323400"/>
    <lineage>
        <taxon>Eukaryota</taxon>
        <taxon>Metazoa</taxon>
        <taxon>Ecdysozoa</taxon>
        <taxon>Arthropoda</taxon>
        <taxon>Hexapoda</taxon>
        <taxon>Insecta</taxon>
        <taxon>Pterygota</taxon>
        <taxon>Neoptera</taxon>
        <taxon>Endopterygota</taxon>
        <taxon>Coleoptera</taxon>
        <taxon>Polyphaga</taxon>
        <taxon>Cucujiformia</taxon>
        <taxon>Chrysomeloidea</taxon>
        <taxon>Cerambycidae</taxon>
        <taxon>Lamiinae</taxon>
        <taxon>Monochamini</taxon>
        <taxon>Molorchus</taxon>
    </lineage>
</organism>
<evidence type="ECO:0000256" key="1">
    <source>
        <dbReference type="ARBA" id="ARBA00004141"/>
    </source>
</evidence>
<reference evidence="8" key="1">
    <citation type="journal article" date="2023" name="Insect Mol. Biol.">
        <title>Genome sequencing provides insights into the evolution of gene families encoding plant cell wall-degrading enzymes in longhorned beetles.</title>
        <authorList>
            <person name="Shin N.R."/>
            <person name="Okamura Y."/>
            <person name="Kirsch R."/>
            <person name="Pauchet Y."/>
        </authorList>
    </citation>
    <scope>NUCLEOTIDE SEQUENCE</scope>
    <source>
        <strain evidence="8">MMC_N1</strain>
    </source>
</reference>
<keyword evidence="4 6" id="KW-1133">Transmembrane helix</keyword>
<evidence type="ECO:0000259" key="7">
    <source>
        <dbReference type="Pfam" id="PF08016"/>
    </source>
</evidence>
<protein>
    <recommendedName>
        <fullName evidence="7">Polycystin cation channel PKD1/PKD2 domain-containing protein</fullName>
    </recommendedName>
</protein>
<evidence type="ECO:0000256" key="4">
    <source>
        <dbReference type="ARBA" id="ARBA00022989"/>
    </source>
</evidence>
<dbReference type="InterPro" id="IPR013122">
    <property type="entry name" value="PKD1_2_channel"/>
</dbReference>
<comment type="caution">
    <text evidence="8">The sequence shown here is derived from an EMBL/GenBank/DDBJ whole genome shotgun (WGS) entry which is preliminary data.</text>
</comment>
<keyword evidence="3 6" id="KW-0812">Transmembrane</keyword>
<feature type="domain" description="Polycystin cation channel PKD1/PKD2" evidence="7">
    <location>
        <begin position="5"/>
        <end position="70"/>
    </location>
</feature>
<dbReference type="PANTHER" id="PTHR10877">
    <property type="entry name" value="POLYCYSTIN FAMILY MEMBER"/>
    <property type="match status" value="1"/>
</dbReference>
<comment type="subcellular location">
    <subcellularLocation>
        <location evidence="1">Membrane</location>
        <topology evidence="1">Multi-pass membrane protein</topology>
    </subcellularLocation>
</comment>
<dbReference type="Gene3D" id="1.10.287.70">
    <property type="match status" value="1"/>
</dbReference>
<feature type="transmembrane region" description="Helical" evidence="6">
    <location>
        <begin position="42"/>
        <end position="63"/>
    </location>
</feature>
<keyword evidence="5 6" id="KW-0472">Membrane</keyword>
<evidence type="ECO:0000256" key="2">
    <source>
        <dbReference type="ARBA" id="ARBA00007200"/>
    </source>
</evidence>
<sequence length="222" mass="25685">MSTFKVENYSSFGTAMFSLLRTILGDFDYAEIEQANRILAPIYFLSYIFLVFFVLLNMFLAIINDSYADVKTEIAIAPEEMQMTEYISRGFFNILRKLGWAHGERSEIKREINVTIRKIREALTKCGFSDLEIEMFFARYNIDPLAEVGNVDVEKLLKELEDILGNSPSQEALGGYVHVKDFISQQERLEQIDRTIGQLVEQVKSLLLKLDQMENVKKVRQK</sequence>
<dbReference type="EMBL" id="JAPWTJ010000158">
    <property type="protein sequence ID" value="KAJ8981840.1"/>
    <property type="molecule type" value="Genomic_DNA"/>
</dbReference>
<accession>A0ABQ9JUJ7</accession>
<proteinExistence type="inferred from homology"/>
<dbReference type="Pfam" id="PF08016">
    <property type="entry name" value="PKD_channel"/>
    <property type="match status" value="1"/>
</dbReference>